<dbReference type="Pfam" id="PF15882">
    <property type="entry name" value="DUF4735"/>
    <property type="match status" value="1"/>
</dbReference>
<dbReference type="GeneTree" id="ENSGT00390000013433"/>
<dbReference type="PANTHER" id="PTHR33539">
    <property type="entry name" value="UPF0764 PROTEIN C16ORF89"/>
    <property type="match status" value="1"/>
</dbReference>
<organism evidence="1 2">
    <name type="scientific">Labrus bergylta</name>
    <name type="common">ballan wrasse</name>
    <dbReference type="NCBI Taxonomy" id="56723"/>
    <lineage>
        <taxon>Eukaryota</taxon>
        <taxon>Metazoa</taxon>
        <taxon>Chordata</taxon>
        <taxon>Craniata</taxon>
        <taxon>Vertebrata</taxon>
        <taxon>Euteleostomi</taxon>
        <taxon>Actinopterygii</taxon>
        <taxon>Neopterygii</taxon>
        <taxon>Teleostei</taxon>
        <taxon>Neoteleostei</taxon>
        <taxon>Acanthomorphata</taxon>
        <taxon>Eupercaria</taxon>
        <taxon>Labriformes</taxon>
        <taxon>Labridae</taxon>
        <taxon>Labrus</taxon>
    </lineage>
</organism>
<dbReference type="GO" id="GO:0005829">
    <property type="term" value="C:cytosol"/>
    <property type="evidence" value="ECO:0007669"/>
    <property type="project" value="TreeGrafter"/>
</dbReference>
<dbReference type="STRING" id="56723.ENSLBEP00000008870"/>
<dbReference type="InParanoid" id="A0A3Q3LJA8"/>
<dbReference type="Ensembl" id="ENSLBET00000009349.1">
    <property type="protein sequence ID" value="ENSLBEP00000008870.1"/>
    <property type="gene ID" value="ENSLBEG00000006881.1"/>
</dbReference>
<evidence type="ECO:0000313" key="1">
    <source>
        <dbReference type="Ensembl" id="ENSLBEP00000008870.1"/>
    </source>
</evidence>
<dbReference type="AlphaFoldDB" id="A0A3Q3LJA8"/>
<sequence>MCKLQNKPPELKDYFCSFTGFHYGNSSDVTAVSSPSLLTLTPSLLFRGETAPSSQLLSSSLLLLFQSRSLQAGIIGREKMRAAAHTLAAVLALFAAVSGSQAEVIDDILSSLNRGASFLERQHEHINLDGVVGFLMLQAELKEAVRTWPHTDTVSWAQRTTAVALVKRLDQSFEKAVTALQQNDAKYYREFEPLLSWSFWLIPQGWSSTDASLVYSSTMTTECYDEQLSDKCLTLLLGTWKMNGTPCIVTKPCRDTMTQFGCPHYSLSHQLLYFMIGKMRGCTNLLKGDTRPSRANMTERSYEKIFCSNMMKTNQDIIKDGLTEQTVDIFIENILICGLAGFSDFYKADWLQHILRLQDEEVGCFGRDKSIISQIIGDELLEQLQPHRRVKRREKILPDGCSSHMTAVAVGALGGYLNYYLAEQDITKRPLS</sequence>
<reference evidence="1" key="1">
    <citation type="submission" date="2025-08" db="UniProtKB">
        <authorList>
            <consortium name="Ensembl"/>
        </authorList>
    </citation>
    <scope>IDENTIFICATION</scope>
</reference>
<dbReference type="InterPro" id="IPR031751">
    <property type="entry name" value="DUF4735"/>
</dbReference>
<reference evidence="1" key="2">
    <citation type="submission" date="2025-09" db="UniProtKB">
        <authorList>
            <consortium name="Ensembl"/>
        </authorList>
    </citation>
    <scope>IDENTIFICATION</scope>
</reference>
<proteinExistence type="predicted"/>
<evidence type="ECO:0000313" key="2">
    <source>
        <dbReference type="Proteomes" id="UP000261660"/>
    </source>
</evidence>
<dbReference type="Proteomes" id="UP000261660">
    <property type="component" value="Unplaced"/>
</dbReference>
<dbReference type="PANTHER" id="PTHR33539:SF1">
    <property type="entry name" value="UPF0764 PROTEIN C16ORF89"/>
    <property type="match status" value="1"/>
</dbReference>
<keyword evidence="2" id="KW-1185">Reference proteome</keyword>
<name>A0A3Q3LJA8_9LABR</name>
<protein>
    <submittedName>
        <fullName evidence="1">Chromosome 16 open reading frame 89</fullName>
    </submittedName>
</protein>
<accession>A0A3Q3LJA8</accession>
<dbReference type="GO" id="GO:0016020">
    <property type="term" value="C:membrane"/>
    <property type="evidence" value="ECO:0007669"/>
    <property type="project" value="TreeGrafter"/>
</dbReference>
<dbReference type="FunCoup" id="A0A3Q3LJA8">
    <property type="interactions" value="688"/>
</dbReference>